<reference evidence="1 2" key="1">
    <citation type="submission" date="2016-04" db="EMBL/GenBank/DDBJ databases">
        <title>Genome analyses suggest a sexual origin of heterokaryosis in a supposedly ancient asexual fungus.</title>
        <authorList>
            <person name="Ropars J."/>
            <person name="Sedzielewska K."/>
            <person name="Noel J."/>
            <person name="Charron P."/>
            <person name="Farinelli L."/>
            <person name="Marton T."/>
            <person name="Kruger M."/>
            <person name="Pelin A."/>
            <person name="Brachmann A."/>
            <person name="Corradi N."/>
        </authorList>
    </citation>
    <scope>NUCLEOTIDE SEQUENCE [LARGE SCALE GENOMIC DNA]</scope>
    <source>
        <strain evidence="1 2">C2</strain>
    </source>
</reference>
<comment type="caution">
    <text evidence="1">The sequence shown here is derived from an EMBL/GenBank/DDBJ whole genome shotgun (WGS) entry which is preliminary data.</text>
</comment>
<evidence type="ECO:0000313" key="1">
    <source>
        <dbReference type="EMBL" id="PKK61863.1"/>
    </source>
</evidence>
<protein>
    <submittedName>
        <fullName evidence="1">Uncharacterized protein</fullName>
    </submittedName>
</protein>
<dbReference type="Proteomes" id="UP000233469">
    <property type="component" value="Unassembled WGS sequence"/>
</dbReference>
<gene>
    <name evidence="1" type="ORF">RhiirC2_760248</name>
</gene>
<sequence>MDETGKALGILHAKWITPYQTYGIASPYFAILEALEVNIYISSDPVTPTITSSYLVSPCSDDQEDCSRVKKHIIII</sequence>
<organism evidence="1 2">
    <name type="scientific">Rhizophagus irregularis</name>
    <dbReference type="NCBI Taxonomy" id="588596"/>
    <lineage>
        <taxon>Eukaryota</taxon>
        <taxon>Fungi</taxon>
        <taxon>Fungi incertae sedis</taxon>
        <taxon>Mucoromycota</taxon>
        <taxon>Glomeromycotina</taxon>
        <taxon>Glomeromycetes</taxon>
        <taxon>Glomerales</taxon>
        <taxon>Glomeraceae</taxon>
        <taxon>Rhizophagus</taxon>
    </lineage>
</organism>
<dbReference type="AlphaFoldDB" id="A0A2N1MJQ7"/>
<proteinExistence type="predicted"/>
<reference evidence="1 2" key="2">
    <citation type="submission" date="2017-10" db="EMBL/GenBank/DDBJ databases">
        <title>Extensive intraspecific genome diversity in a model arbuscular mycorrhizal fungus.</title>
        <authorList>
            <person name="Chen E.C.H."/>
            <person name="Morin E."/>
            <person name="Baudet D."/>
            <person name="Noel J."/>
            <person name="Ndikumana S."/>
            <person name="Charron P."/>
            <person name="St-Onge C."/>
            <person name="Giorgi J."/>
            <person name="Grigoriev I.V."/>
            <person name="Roux C."/>
            <person name="Martin F.M."/>
            <person name="Corradi N."/>
        </authorList>
    </citation>
    <scope>NUCLEOTIDE SEQUENCE [LARGE SCALE GENOMIC DNA]</scope>
    <source>
        <strain evidence="1 2">C2</strain>
    </source>
</reference>
<dbReference type="EMBL" id="LLXL01002093">
    <property type="protein sequence ID" value="PKK61863.1"/>
    <property type="molecule type" value="Genomic_DNA"/>
</dbReference>
<dbReference type="VEuPathDB" id="FungiDB:FUN_019902"/>
<name>A0A2N1MJQ7_9GLOM</name>
<evidence type="ECO:0000313" key="2">
    <source>
        <dbReference type="Proteomes" id="UP000233469"/>
    </source>
</evidence>
<dbReference type="VEuPathDB" id="FungiDB:RhiirA1_429466"/>
<accession>A0A2N1MJQ7</accession>